<dbReference type="AlphaFoldDB" id="A0A934IZG4"/>
<feature type="transmembrane region" description="Helical" evidence="1">
    <location>
        <begin position="20"/>
        <end position="38"/>
    </location>
</feature>
<evidence type="ECO:0000256" key="1">
    <source>
        <dbReference type="SAM" id="Phobius"/>
    </source>
</evidence>
<organism evidence="2 3">
    <name type="scientific">Devosia sediminis</name>
    <dbReference type="NCBI Taxonomy" id="2798801"/>
    <lineage>
        <taxon>Bacteria</taxon>
        <taxon>Pseudomonadati</taxon>
        <taxon>Pseudomonadota</taxon>
        <taxon>Alphaproteobacteria</taxon>
        <taxon>Hyphomicrobiales</taxon>
        <taxon>Devosiaceae</taxon>
        <taxon>Devosia</taxon>
    </lineage>
</organism>
<keyword evidence="1" id="KW-1133">Transmembrane helix</keyword>
<comment type="caution">
    <text evidence="2">The sequence shown here is derived from an EMBL/GenBank/DDBJ whole genome shotgun (WGS) entry which is preliminary data.</text>
</comment>
<keyword evidence="1" id="KW-0472">Membrane</keyword>
<accession>A0A934IZG4</accession>
<keyword evidence="1" id="KW-0812">Transmembrane</keyword>
<dbReference type="EMBL" id="JAEKMH010000002">
    <property type="protein sequence ID" value="MBJ3785067.1"/>
    <property type="molecule type" value="Genomic_DNA"/>
</dbReference>
<keyword evidence="3" id="KW-1185">Reference proteome</keyword>
<evidence type="ECO:0000313" key="3">
    <source>
        <dbReference type="Proteomes" id="UP000602124"/>
    </source>
</evidence>
<name>A0A934IZG4_9HYPH</name>
<dbReference type="RefSeq" id="WP_198876272.1">
    <property type="nucleotide sequence ID" value="NZ_JAEKMH010000002.1"/>
</dbReference>
<sequence>MHIDTETLKREWSGAIMRWWFVPLVAAALAGVVAYPIASHFNPPLARGWTYIYMPTEEVAGFREAVDALPADIERVSDAHANQFLMLTGPTLEETRDRLTAARTTLEDIAKASVGAQGTTASPEAEEWVRKLQTETVSAIPVGGPGEATSMSIAWAFMLAIGGILLLHSRKFDRRLNTPERDPDRVALDTTRQS</sequence>
<reference evidence="2" key="1">
    <citation type="submission" date="2020-12" db="EMBL/GenBank/DDBJ databases">
        <title>Devosia sp. MSA67 isolated from Mo River.</title>
        <authorList>
            <person name="Ma F."/>
            <person name="Zi Z."/>
        </authorList>
    </citation>
    <scope>NUCLEOTIDE SEQUENCE</scope>
    <source>
        <strain evidence="2">MSA67</strain>
    </source>
</reference>
<feature type="transmembrane region" description="Helical" evidence="1">
    <location>
        <begin position="148"/>
        <end position="167"/>
    </location>
</feature>
<proteinExistence type="predicted"/>
<gene>
    <name evidence="2" type="ORF">JEQ47_10080</name>
</gene>
<evidence type="ECO:0000313" key="2">
    <source>
        <dbReference type="EMBL" id="MBJ3785067.1"/>
    </source>
</evidence>
<dbReference type="Proteomes" id="UP000602124">
    <property type="component" value="Unassembled WGS sequence"/>
</dbReference>
<protein>
    <submittedName>
        <fullName evidence="2">Uncharacterized protein</fullName>
    </submittedName>
</protein>